<dbReference type="HOGENOM" id="CLU_000445_30_1_0"/>
<evidence type="ECO:0000313" key="10">
    <source>
        <dbReference type="EMBL" id="ACN99150.1"/>
    </source>
</evidence>
<keyword evidence="5" id="KW-0804">Transcription</keyword>
<evidence type="ECO:0000256" key="2">
    <source>
        <dbReference type="ARBA" id="ARBA00023012"/>
    </source>
</evidence>
<dbReference type="RefSeq" id="WP_012674468.1">
    <property type="nucleotide sequence ID" value="NC_012438.1"/>
</dbReference>
<evidence type="ECO:0000256" key="5">
    <source>
        <dbReference type="ARBA" id="ARBA00023163"/>
    </source>
</evidence>
<dbReference type="InterPro" id="IPR036388">
    <property type="entry name" value="WH-like_DNA-bd_sf"/>
</dbReference>
<dbReference type="CDD" id="cd00383">
    <property type="entry name" value="trans_reg_C"/>
    <property type="match status" value="1"/>
</dbReference>
<name>C1DUD1_SULAA</name>
<feature type="modified residue" description="4-aspartylphosphate" evidence="6">
    <location>
        <position position="51"/>
    </location>
</feature>
<dbReference type="FunFam" id="3.40.50.2300:FF:000001">
    <property type="entry name" value="DNA-binding response regulator PhoB"/>
    <property type="match status" value="1"/>
</dbReference>
<dbReference type="OrthoDB" id="152576at2"/>
<dbReference type="GO" id="GO:0005829">
    <property type="term" value="C:cytosol"/>
    <property type="evidence" value="ECO:0007669"/>
    <property type="project" value="TreeGrafter"/>
</dbReference>
<dbReference type="SMART" id="SM00862">
    <property type="entry name" value="Trans_reg_C"/>
    <property type="match status" value="1"/>
</dbReference>
<dbReference type="GO" id="GO:0032993">
    <property type="term" value="C:protein-DNA complex"/>
    <property type="evidence" value="ECO:0007669"/>
    <property type="project" value="TreeGrafter"/>
</dbReference>
<feature type="domain" description="OmpR/PhoB-type" evidence="9">
    <location>
        <begin position="124"/>
        <end position="221"/>
    </location>
</feature>
<dbReference type="Gene3D" id="6.10.250.690">
    <property type="match status" value="1"/>
</dbReference>
<dbReference type="STRING" id="204536.SULAZ_0733"/>
<dbReference type="PROSITE" id="PS51755">
    <property type="entry name" value="OMPR_PHOB"/>
    <property type="match status" value="1"/>
</dbReference>
<evidence type="ECO:0000259" key="8">
    <source>
        <dbReference type="PROSITE" id="PS50110"/>
    </source>
</evidence>
<evidence type="ECO:0000256" key="1">
    <source>
        <dbReference type="ARBA" id="ARBA00022553"/>
    </source>
</evidence>
<feature type="domain" description="Response regulatory" evidence="8">
    <location>
        <begin position="2"/>
        <end position="116"/>
    </location>
</feature>
<evidence type="ECO:0000256" key="6">
    <source>
        <dbReference type="PROSITE-ProRule" id="PRU00169"/>
    </source>
</evidence>
<dbReference type="Pfam" id="PF00486">
    <property type="entry name" value="Trans_reg_C"/>
    <property type="match status" value="1"/>
</dbReference>
<dbReference type="SMART" id="SM00448">
    <property type="entry name" value="REC"/>
    <property type="match status" value="1"/>
</dbReference>
<dbReference type="InterPro" id="IPR001867">
    <property type="entry name" value="OmpR/PhoB-type_DNA-bd"/>
</dbReference>
<evidence type="ECO:0000313" key="11">
    <source>
        <dbReference type="Proteomes" id="UP000001369"/>
    </source>
</evidence>
<organism evidence="10 11">
    <name type="scientific">Sulfurihydrogenibium azorense (strain DSM 15241 / OCM 825 / Az-Fu1)</name>
    <dbReference type="NCBI Taxonomy" id="204536"/>
    <lineage>
        <taxon>Bacteria</taxon>
        <taxon>Pseudomonadati</taxon>
        <taxon>Aquificota</taxon>
        <taxon>Aquificia</taxon>
        <taxon>Aquificales</taxon>
        <taxon>Hydrogenothermaceae</taxon>
        <taxon>Sulfurihydrogenibium</taxon>
    </lineage>
</organism>
<keyword evidence="1 6" id="KW-0597">Phosphoprotein</keyword>
<feature type="DNA-binding region" description="OmpR/PhoB-type" evidence="7">
    <location>
        <begin position="124"/>
        <end position="221"/>
    </location>
</feature>
<reference evidence="10 11" key="1">
    <citation type="journal article" date="2009" name="J. Bacteriol.">
        <title>Complete and draft genome sequences of six members of the Aquificales.</title>
        <authorList>
            <person name="Reysenbach A.L."/>
            <person name="Hamamura N."/>
            <person name="Podar M."/>
            <person name="Griffiths E."/>
            <person name="Ferreira S."/>
            <person name="Hochstein R."/>
            <person name="Heidelberg J."/>
            <person name="Johnson J."/>
            <person name="Mead D."/>
            <person name="Pohorille A."/>
            <person name="Sarmiento M."/>
            <person name="Schweighofer K."/>
            <person name="Seshadri R."/>
            <person name="Voytek M.A."/>
        </authorList>
    </citation>
    <scope>NUCLEOTIDE SEQUENCE [LARGE SCALE GENOMIC DNA]</scope>
    <source>
        <strain evidence="11">Az-Fu1 / DSM 15241 / OCM 825</strain>
    </source>
</reference>
<dbReference type="KEGG" id="saf:SULAZ_0733"/>
<dbReference type="PROSITE" id="PS50110">
    <property type="entry name" value="RESPONSE_REGULATORY"/>
    <property type="match status" value="1"/>
</dbReference>
<keyword evidence="4 7" id="KW-0238">DNA-binding</keyword>
<evidence type="ECO:0000256" key="3">
    <source>
        <dbReference type="ARBA" id="ARBA00023015"/>
    </source>
</evidence>
<dbReference type="CDD" id="cd17624">
    <property type="entry name" value="REC_OmpR_PmrA-like"/>
    <property type="match status" value="1"/>
</dbReference>
<dbReference type="AlphaFoldDB" id="C1DUD1"/>
<dbReference type="InterPro" id="IPR011006">
    <property type="entry name" value="CheY-like_superfamily"/>
</dbReference>
<dbReference type="GO" id="GO:0000976">
    <property type="term" value="F:transcription cis-regulatory region binding"/>
    <property type="evidence" value="ECO:0007669"/>
    <property type="project" value="TreeGrafter"/>
</dbReference>
<gene>
    <name evidence="10" type="ordered locus">SULAZ_0733</name>
</gene>
<dbReference type="PANTHER" id="PTHR48111">
    <property type="entry name" value="REGULATOR OF RPOS"/>
    <property type="match status" value="1"/>
</dbReference>
<dbReference type="InterPro" id="IPR001789">
    <property type="entry name" value="Sig_transdc_resp-reg_receiver"/>
</dbReference>
<evidence type="ECO:0000256" key="4">
    <source>
        <dbReference type="ARBA" id="ARBA00023125"/>
    </source>
</evidence>
<keyword evidence="11" id="KW-1185">Reference proteome</keyword>
<dbReference type="Proteomes" id="UP000001369">
    <property type="component" value="Chromosome"/>
</dbReference>
<proteinExistence type="predicted"/>
<accession>C1DUD1</accession>
<dbReference type="PANTHER" id="PTHR48111:SF22">
    <property type="entry name" value="REGULATOR OF RPOS"/>
    <property type="match status" value="1"/>
</dbReference>
<dbReference type="GO" id="GO:0006355">
    <property type="term" value="P:regulation of DNA-templated transcription"/>
    <property type="evidence" value="ECO:0007669"/>
    <property type="project" value="InterPro"/>
</dbReference>
<dbReference type="SUPFAM" id="SSF52172">
    <property type="entry name" value="CheY-like"/>
    <property type="match status" value="1"/>
</dbReference>
<dbReference type="Pfam" id="PF00072">
    <property type="entry name" value="Response_reg"/>
    <property type="match status" value="1"/>
</dbReference>
<evidence type="ECO:0000256" key="7">
    <source>
        <dbReference type="PROSITE-ProRule" id="PRU01091"/>
    </source>
</evidence>
<dbReference type="Gene3D" id="3.40.50.2300">
    <property type="match status" value="1"/>
</dbReference>
<protein>
    <submittedName>
        <fullName evidence="10">Transcriptional activator protein IrlR</fullName>
    </submittedName>
</protein>
<dbReference type="GO" id="GO:0000156">
    <property type="term" value="F:phosphorelay response regulator activity"/>
    <property type="evidence" value="ECO:0007669"/>
    <property type="project" value="TreeGrafter"/>
</dbReference>
<dbReference type="InterPro" id="IPR039420">
    <property type="entry name" value="WalR-like"/>
</dbReference>
<sequence>MKVLIIEDEKKLGKLIKKGLEEESFIVDLVHTGKEALDFLTTQSYDAIILDLMLPDISGKDVLIKIRNSSIKTPVIVLTAKDEVKDKIELLDAGADDYITKPFDFDELLARIRAVVRRDKDIKSSVISIGDLEIDLSKSTVKKSGNLIKLSSKEYLLLRYFIFNRGKILTKDNLINAVYDLSFELNSNALEVLISRLRSKIEDENHKYIKSIRGLGYIFDEE</sequence>
<evidence type="ECO:0000259" key="9">
    <source>
        <dbReference type="PROSITE" id="PS51755"/>
    </source>
</evidence>
<keyword evidence="2" id="KW-0902">Two-component regulatory system</keyword>
<dbReference type="eggNOG" id="COG0745">
    <property type="taxonomic scope" value="Bacteria"/>
</dbReference>
<dbReference type="Gene3D" id="1.10.10.10">
    <property type="entry name" value="Winged helix-like DNA-binding domain superfamily/Winged helix DNA-binding domain"/>
    <property type="match status" value="1"/>
</dbReference>
<dbReference type="EMBL" id="CP001229">
    <property type="protein sequence ID" value="ACN99150.1"/>
    <property type="molecule type" value="Genomic_DNA"/>
</dbReference>
<keyword evidence="3" id="KW-0805">Transcription regulation</keyword>